<evidence type="ECO:0000313" key="3">
    <source>
        <dbReference type="Proteomes" id="UP000004926"/>
    </source>
</evidence>
<feature type="signal peptide" evidence="1">
    <location>
        <begin position="1"/>
        <end position="21"/>
    </location>
</feature>
<name>H5X4D6_9PSEU</name>
<evidence type="ECO:0000313" key="2">
    <source>
        <dbReference type="EMBL" id="EHR48879.1"/>
    </source>
</evidence>
<dbReference type="RefSeq" id="WP_009152269.1">
    <property type="nucleotide sequence ID" value="NZ_CM001439.1"/>
</dbReference>
<evidence type="ECO:0000256" key="1">
    <source>
        <dbReference type="SAM" id="SignalP"/>
    </source>
</evidence>
<protein>
    <recommendedName>
        <fullName evidence="4">DUF3558 domain-containing protein</fullName>
    </recommendedName>
</protein>
<dbReference type="eggNOG" id="ENOG50346R6">
    <property type="taxonomic scope" value="Bacteria"/>
</dbReference>
<reference evidence="2 3" key="1">
    <citation type="journal article" date="2012" name="Stand. Genomic Sci.">
        <title>Genome sequence of the ocean sediment bacterium Saccharomonospora marina type strain (XMU15(T)).</title>
        <authorList>
            <person name="Klenk H.P."/>
            <person name="Lu M."/>
            <person name="Lucas S."/>
            <person name="Lapidus A."/>
            <person name="Copeland A."/>
            <person name="Pitluck S."/>
            <person name="Goodwin L.A."/>
            <person name="Han C."/>
            <person name="Tapia R."/>
            <person name="Brambilla E.M."/>
            <person name="Potter G."/>
            <person name="Land M."/>
            <person name="Ivanova N."/>
            <person name="Rohde M."/>
            <person name="Goker M."/>
            <person name="Detter J.C."/>
            <person name="Li W.J."/>
            <person name="Kyrpides N.C."/>
            <person name="Woyke T."/>
        </authorList>
    </citation>
    <scope>NUCLEOTIDE SEQUENCE [LARGE SCALE GENOMIC DNA]</scope>
    <source>
        <strain evidence="2 3">XMU15</strain>
    </source>
</reference>
<dbReference type="AlphaFoldDB" id="H5X4D6"/>
<feature type="chain" id="PRO_5003601762" description="DUF3558 domain-containing protein" evidence="1">
    <location>
        <begin position="22"/>
        <end position="204"/>
    </location>
</feature>
<dbReference type="HOGENOM" id="CLU_097940_1_0_11"/>
<sequence>MKRSALFALPLAIAVALTACSQTTRGISSPVSPRTSSTAAVELPGYGAPKVEHPLDITHFRQVPCDTLTVEQVRTFIGTEFETRSDPNAAAGPRCMWTPVGDNTPGMWAAFPNLSDRGLTTLYYNRHDYAFFEETPPASGYPSLAYDLVDRRADGACIVRVGTSDQETLDVSVWLGDRKVGVLDPCKATHQVASAAVKTIKARN</sequence>
<dbReference type="EMBL" id="CM001439">
    <property type="protein sequence ID" value="EHR48879.1"/>
    <property type="molecule type" value="Genomic_DNA"/>
</dbReference>
<accession>H5X4D6</accession>
<dbReference type="STRING" id="882083.SacmaDRAFT_0578"/>
<organism evidence="2 3">
    <name type="scientific">Saccharomonospora marina XMU15</name>
    <dbReference type="NCBI Taxonomy" id="882083"/>
    <lineage>
        <taxon>Bacteria</taxon>
        <taxon>Bacillati</taxon>
        <taxon>Actinomycetota</taxon>
        <taxon>Actinomycetes</taxon>
        <taxon>Pseudonocardiales</taxon>
        <taxon>Pseudonocardiaceae</taxon>
        <taxon>Saccharomonospora</taxon>
    </lineage>
</organism>
<dbReference type="PROSITE" id="PS51257">
    <property type="entry name" value="PROKAR_LIPOPROTEIN"/>
    <property type="match status" value="1"/>
</dbReference>
<keyword evidence="3" id="KW-1185">Reference proteome</keyword>
<dbReference type="OrthoDB" id="3678908at2"/>
<evidence type="ECO:0008006" key="4">
    <source>
        <dbReference type="Google" id="ProtNLM"/>
    </source>
</evidence>
<keyword evidence="1" id="KW-0732">Signal</keyword>
<dbReference type="Proteomes" id="UP000004926">
    <property type="component" value="Chromosome"/>
</dbReference>
<dbReference type="Pfam" id="PF12079">
    <property type="entry name" value="DUF3558"/>
    <property type="match status" value="1"/>
</dbReference>
<gene>
    <name evidence="2" type="ORF">SacmaDRAFT_0578</name>
</gene>
<proteinExistence type="predicted"/>
<dbReference type="InterPro" id="IPR024520">
    <property type="entry name" value="DUF3558"/>
</dbReference>